<dbReference type="Pfam" id="PF07648">
    <property type="entry name" value="Kazal_2"/>
    <property type="match status" value="1"/>
</dbReference>
<dbReference type="PANTHER" id="PTHR34376">
    <property type="entry name" value="SERINE PROTEASE INHIBITOR, KAZAL-TYPE FAMILY PROTEIN"/>
    <property type="match status" value="1"/>
</dbReference>
<sequence>MIKQKTRKVLPVLAVIILAVMTVNYAGATTDSSDDTVGGVESMVLSGSGKSVSWTVDGRSAQGFKVVWSKNTGPTYPCREGDQYHYYPDPDKRGDALEAFSGNGTYYVRVCEYLGGKCGKYSNEISLKLGETETCPIQCLVYEPVCGQDGKTYSCGAADAECHGTYVAYKGECQDQTGAVQKIALSIKSENTVKWMTTGYSAKGFKVVWSKDPSPVYPTRSGDKYLYFSDPNYSFTALTAFSGTGKYYIRVCEYLGGECGLYSNQIEMDLTGKEAVACTMDYNPVCGVDGKTYSNKCVLDAAGVAKKAYGECPKDADIVKIEEKAGQLSNNQLDQILAELKALRDLVKEQQNEITHLKKLLIGVSAITDAMQSSITNFITYGVDDNTKKLGEGERAAVMYSFKSAFGKLPEDETELADAIKIANGRWPGKTSEEAEISAKANFKFIYKREADMDDPKDNAAVTIMAYGLRQKAANRNLKSEKQGIQIFEALYDRLPTTTEDWNIMQAITYSGAKR</sequence>
<evidence type="ECO:0000259" key="3">
    <source>
        <dbReference type="PROSITE" id="PS51465"/>
    </source>
</evidence>
<evidence type="ECO:0000256" key="2">
    <source>
        <dbReference type="SAM" id="SignalP"/>
    </source>
</evidence>
<dbReference type="AlphaFoldDB" id="A0A1F5SNF1"/>
<feature type="chain" id="PRO_5009521268" description="Kazal-like domain-containing protein" evidence="2">
    <location>
        <begin position="29"/>
        <end position="515"/>
    </location>
</feature>
<dbReference type="Proteomes" id="UP000178367">
    <property type="component" value="Unassembled WGS sequence"/>
</dbReference>
<keyword evidence="1" id="KW-0175">Coiled coil</keyword>
<feature type="coiled-coil region" evidence="1">
    <location>
        <begin position="330"/>
        <end position="360"/>
    </location>
</feature>
<reference evidence="4 5" key="1">
    <citation type="journal article" date="2016" name="Nat. Commun.">
        <title>Thousands of microbial genomes shed light on interconnected biogeochemical processes in an aquifer system.</title>
        <authorList>
            <person name="Anantharaman K."/>
            <person name="Brown C.T."/>
            <person name="Hug L.A."/>
            <person name="Sharon I."/>
            <person name="Castelle C.J."/>
            <person name="Probst A.J."/>
            <person name="Thomas B.C."/>
            <person name="Singh A."/>
            <person name="Wilkins M.J."/>
            <person name="Karaoz U."/>
            <person name="Brodie E.L."/>
            <person name="Williams K.H."/>
            <person name="Hubbard S.S."/>
            <person name="Banfield J.F."/>
        </authorList>
    </citation>
    <scope>NUCLEOTIDE SEQUENCE [LARGE SCALE GENOMIC DNA]</scope>
</reference>
<dbReference type="SUPFAM" id="SSF100895">
    <property type="entry name" value="Kazal-type serine protease inhibitors"/>
    <property type="match status" value="1"/>
</dbReference>
<dbReference type="InterPro" id="IPR002350">
    <property type="entry name" value="Kazal_dom"/>
</dbReference>
<dbReference type="Gene3D" id="3.30.60.30">
    <property type="match status" value="2"/>
</dbReference>
<dbReference type="EMBL" id="MFGB01000001">
    <property type="protein sequence ID" value="OGF28220.1"/>
    <property type="molecule type" value="Genomic_DNA"/>
</dbReference>
<dbReference type="InterPro" id="IPR036058">
    <property type="entry name" value="Kazal_dom_sf"/>
</dbReference>
<dbReference type="PANTHER" id="PTHR34376:SF2">
    <property type="entry name" value="SERINE PROTEASE INHIBITOR, KAZAL-TYPE FAMILY PROTEIN"/>
    <property type="match status" value="1"/>
</dbReference>
<evidence type="ECO:0000256" key="1">
    <source>
        <dbReference type="SAM" id="Coils"/>
    </source>
</evidence>
<dbReference type="CDD" id="cd00104">
    <property type="entry name" value="KAZAL_FS"/>
    <property type="match status" value="2"/>
</dbReference>
<organism evidence="4 5">
    <name type="scientific">Candidatus Falkowbacteria bacterium RIFOXYA2_FULL_47_19</name>
    <dbReference type="NCBI Taxonomy" id="1797994"/>
    <lineage>
        <taxon>Bacteria</taxon>
        <taxon>Candidatus Falkowiibacteriota</taxon>
    </lineage>
</organism>
<dbReference type="SMART" id="SM00280">
    <property type="entry name" value="KAZAL"/>
    <property type="match status" value="2"/>
</dbReference>
<name>A0A1F5SNF1_9BACT</name>
<feature type="domain" description="Kazal-like" evidence="3">
    <location>
        <begin position="253"/>
        <end position="314"/>
    </location>
</feature>
<feature type="signal peptide" evidence="2">
    <location>
        <begin position="1"/>
        <end position="28"/>
    </location>
</feature>
<dbReference type="Pfam" id="PF00050">
    <property type="entry name" value="Kazal_1"/>
    <property type="match status" value="1"/>
</dbReference>
<accession>A0A1F5SNF1</accession>
<dbReference type="PROSITE" id="PS51465">
    <property type="entry name" value="KAZAL_2"/>
    <property type="match status" value="1"/>
</dbReference>
<evidence type="ECO:0000313" key="5">
    <source>
        <dbReference type="Proteomes" id="UP000178367"/>
    </source>
</evidence>
<comment type="caution">
    <text evidence="4">The sequence shown here is derived from an EMBL/GenBank/DDBJ whole genome shotgun (WGS) entry which is preliminary data.</text>
</comment>
<dbReference type="STRING" id="1797994.A2227_05510"/>
<protein>
    <recommendedName>
        <fullName evidence="3">Kazal-like domain-containing protein</fullName>
    </recommendedName>
</protein>
<proteinExistence type="predicted"/>
<evidence type="ECO:0000313" key="4">
    <source>
        <dbReference type="EMBL" id="OGF28220.1"/>
    </source>
</evidence>
<gene>
    <name evidence="4" type="ORF">A2227_05510</name>
</gene>
<keyword evidence="2" id="KW-0732">Signal</keyword>